<reference evidence="1" key="1">
    <citation type="journal article" date="2015" name="Nature">
        <title>Complex archaea that bridge the gap between prokaryotes and eukaryotes.</title>
        <authorList>
            <person name="Spang A."/>
            <person name="Saw J.H."/>
            <person name="Jorgensen S.L."/>
            <person name="Zaremba-Niedzwiedzka K."/>
            <person name="Martijn J."/>
            <person name="Lind A.E."/>
            <person name="van Eijk R."/>
            <person name="Schleper C."/>
            <person name="Guy L."/>
            <person name="Ettema T.J."/>
        </authorList>
    </citation>
    <scope>NUCLEOTIDE SEQUENCE</scope>
</reference>
<evidence type="ECO:0000313" key="1">
    <source>
        <dbReference type="EMBL" id="KKK41982.1"/>
    </source>
</evidence>
<accession>A0A0F8VCA2</accession>
<name>A0A0F8VCA2_9ZZZZ</name>
<feature type="non-terminal residue" evidence="1">
    <location>
        <position position="21"/>
    </location>
</feature>
<sequence>MAITTLPIGKPYDYTYGAGNV</sequence>
<comment type="caution">
    <text evidence="1">The sequence shown here is derived from an EMBL/GenBank/DDBJ whole genome shotgun (WGS) entry which is preliminary data.</text>
</comment>
<organism evidence="1">
    <name type="scientific">marine sediment metagenome</name>
    <dbReference type="NCBI Taxonomy" id="412755"/>
    <lineage>
        <taxon>unclassified sequences</taxon>
        <taxon>metagenomes</taxon>
        <taxon>ecological metagenomes</taxon>
    </lineage>
</organism>
<dbReference type="AlphaFoldDB" id="A0A0F8VCA2"/>
<dbReference type="EMBL" id="LAZR01070357">
    <property type="protein sequence ID" value="KKK41982.1"/>
    <property type="molecule type" value="Genomic_DNA"/>
</dbReference>
<proteinExistence type="predicted"/>
<gene>
    <name evidence="1" type="ORF">LCGC14_2405490</name>
</gene>
<protein>
    <submittedName>
        <fullName evidence="1">Uncharacterized protein</fullName>
    </submittedName>
</protein>